<sequence>MSESGCRSNNRIMETLGYALYLHCQELRRPKRCRRLMRVASTKLQLTDELIWQQRCQWQLAAPSYQERSALNRERQYRDILEHNMQRQQQKQQQQKQQRLQHATRSKLKQHTV</sequence>
<accession>A0A484BXC4</accession>
<evidence type="ECO:0000313" key="2">
    <source>
        <dbReference type="EMBL" id="TDG53324.1"/>
    </source>
</evidence>
<dbReference type="AlphaFoldDB" id="A0A484BXC4"/>
<dbReference type="OMA" id="TAFDLEF"/>
<protein>
    <submittedName>
        <fullName evidence="2">Uncharacterized protein</fullName>
    </submittedName>
</protein>
<evidence type="ECO:0000256" key="1">
    <source>
        <dbReference type="SAM" id="MobiDB-lite"/>
    </source>
</evidence>
<keyword evidence="3" id="KW-1185">Reference proteome</keyword>
<dbReference type="KEGG" id="dnv:108650673"/>
<dbReference type="Pfam" id="PF05306">
    <property type="entry name" value="DUF733"/>
    <property type="match status" value="1"/>
</dbReference>
<dbReference type="Proteomes" id="UP000295192">
    <property type="component" value="Unassembled WGS sequence"/>
</dbReference>
<evidence type="ECO:0000313" key="3">
    <source>
        <dbReference type="Proteomes" id="UP000295192"/>
    </source>
</evidence>
<feature type="region of interest" description="Disordered" evidence="1">
    <location>
        <begin position="84"/>
        <end position="113"/>
    </location>
</feature>
<name>A0A484BXC4_DRONA</name>
<dbReference type="OrthoDB" id="7882409at2759"/>
<feature type="compositionally biased region" description="Low complexity" evidence="1">
    <location>
        <begin position="86"/>
        <end position="101"/>
    </location>
</feature>
<reference evidence="2 3" key="1">
    <citation type="journal article" date="2019" name="J. Hered.">
        <title>An Improved Genome Assembly for Drosophila navojoa, the Basal Species in the mojavensis Cluster.</title>
        <authorList>
            <person name="Vanderlinde T."/>
            <person name="Dupim E.G."/>
            <person name="Nazario-Yepiz N.O."/>
            <person name="Carvalho A.B."/>
        </authorList>
    </citation>
    <scope>NUCLEOTIDE SEQUENCE [LARGE SCALE GENOMIC DNA]</scope>
    <source>
        <strain evidence="2">Navoj_Jal97</strain>
        <tissue evidence="2">Whole organism</tissue>
    </source>
</reference>
<dbReference type="InterPro" id="IPR007970">
    <property type="entry name" value="DUF733"/>
</dbReference>
<comment type="caution">
    <text evidence="2">The sequence shown here is derived from an EMBL/GenBank/DDBJ whole genome shotgun (WGS) entry which is preliminary data.</text>
</comment>
<proteinExistence type="predicted"/>
<dbReference type="EMBL" id="LSRL02000001">
    <property type="protein sequence ID" value="TDG53324.1"/>
    <property type="molecule type" value="Genomic_DNA"/>
</dbReference>
<gene>
    <name evidence="2" type="ORF">AWZ03_000139</name>
</gene>
<organism evidence="2 3">
    <name type="scientific">Drosophila navojoa</name>
    <name type="common">Fruit fly</name>
    <dbReference type="NCBI Taxonomy" id="7232"/>
    <lineage>
        <taxon>Eukaryota</taxon>
        <taxon>Metazoa</taxon>
        <taxon>Ecdysozoa</taxon>
        <taxon>Arthropoda</taxon>
        <taxon>Hexapoda</taxon>
        <taxon>Insecta</taxon>
        <taxon>Pterygota</taxon>
        <taxon>Neoptera</taxon>
        <taxon>Endopterygota</taxon>
        <taxon>Diptera</taxon>
        <taxon>Brachycera</taxon>
        <taxon>Muscomorpha</taxon>
        <taxon>Ephydroidea</taxon>
        <taxon>Drosophilidae</taxon>
        <taxon>Drosophila</taxon>
    </lineage>
</organism>
<feature type="compositionally biased region" description="Basic residues" evidence="1">
    <location>
        <begin position="102"/>
        <end position="113"/>
    </location>
</feature>